<dbReference type="Proteomes" id="UP000000438">
    <property type="component" value="Chromosome"/>
</dbReference>
<dbReference type="InterPro" id="IPR004113">
    <property type="entry name" value="FAD-bd_oxidored_4_C"/>
</dbReference>
<accession>A0A8G2L7L8</accession>
<dbReference type="Gene3D" id="3.30.465.10">
    <property type="match status" value="1"/>
</dbReference>
<dbReference type="PaxDb" id="263820-PTO1045"/>
<dbReference type="InterPro" id="IPR051914">
    <property type="entry name" value="FAD-linked_OxidoTrans_Type4"/>
</dbReference>
<dbReference type="InterPro" id="IPR016171">
    <property type="entry name" value="Vanillyl_alc_oxidase_C-sub2"/>
</dbReference>
<dbReference type="InParanoid" id="Q6L072"/>
<keyword evidence="5 7" id="KW-0560">Oxidoreductase</keyword>
<dbReference type="Gene3D" id="3.30.70.2740">
    <property type="match status" value="1"/>
</dbReference>
<dbReference type="OrthoDB" id="26910at2157"/>
<dbReference type="Gene3D" id="1.10.45.10">
    <property type="entry name" value="Vanillyl-alcohol Oxidase, Chain A, domain 4"/>
    <property type="match status" value="1"/>
</dbReference>
<dbReference type="eggNOG" id="arCOG00337">
    <property type="taxonomic scope" value="Archaea"/>
</dbReference>
<dbReference type="SUPFAM" id="SSF55103">
    <property type="entry name" value="FAD-linked oxidases, C-terminal domain"/>
    <property type="match status" value="1"/>
</dbReference>
<keyword evidence="3" id="KW-0285">Flavoprotein</keyword>
<dbReference type="EMBL" id="FWYE01000003">
    <property type="protein sequence ID" value="SMD31257.1"/>
    <property type="molecule type" value="Genomic_DNA"/>
</dbReference>
<evidence type="ECO:0000313" key="10">
    <source>
        <dbReference type="Proteomes" id="UP000192315"/>
    </source>
</evidence>
<keyword evidence="4" id="KW-0274">FAD</keyword>
<dbReference type="GeneID" id="2844658"/>
<dbReference type="HOGENOM" id="CLU_017779_9_2_2"/>
<evidence type="ECO:0000313" key="8">
    <source>
        <dbReference type="EMBL" id="SMD31257.1"/>
    </source>
</evidence>
<dbReference type="GO" id="GO:0071949">
    <property type="term" value="F:FAD binding"/>
    <property type="evidence" value="ECO:0007669"/>
    <property type="project" value="InterPro"/>
</dbReference>
<dbReference type="Pfam" id="PF02913">
    <property type="entry name" value="FAD-oxidase_C"/>
    <property type="match status" value="1"/>
</dbReference>
<evidence type="ECO:0000256" key="1">
    <source>
        <dbReference type="ARBA" id="ARBA00001974"/>
    </source>
</evidence>
<evidence type="ECO:0000256" key="3">
    <source>
        <dbReference type="ARBA" id="ARBA00022630"/>
    </source>
</evidence>
<evidence type="ECO:0000313" key="7">
    <source>
        <dbReference type="EMBL" id="AAT43630.1"/>
    </source>
</evidence>
<reference evidence="8 10" key="3">
    <citation type="submission" date="2017-04" db="EMBL/GenBank/DDBJ databases">
        <authorList>
            <person name="Varghese N."/>
            <person name="Submissions S."/>
        </authorList>
    </citation>
    <scope>NUCLEOTIDE SEQUENCE [LARGE SCALE GENOMIC DNA]</scope>
    <source>
        <strain evidence="8 10">DSM 9789</strain>
    </source>
</reference>
<dbReference type="EC" id="1.1.3.15" evidence="7"/>
<evidence type="ECO:0000256" key="5">
    <source>
        <dbReference type="ARBA" id="ARBA00023002"/>
    </source>
</evidence>
<dbReference type="FunFam" id="3.30.70.2740:FF:000001">
    <property type="entry name" value="D-lactate dehydrogenase mitochondrial"/>
    <property type="match status" value="1"/>
</dbReference>
<proteinExistence type="inferred from homology"/>
<dbReference type="InterPro" id="IPR016164">
    <property type="entry name" value="FAD-linked_Oxase-like_C"/>
</dbReference>
<evidence type="ECO:0000259" key="6">
    <source>
        <dbReference type="PROSITE" id="PS51387"/>
    </source>
</evidence>
<dbReference type="InterPro" id="IPR036318">
    <property type="entry name" value="FAD-bd_PCMH-like_sf"/>
</dbReference>
<dbReference type="Pfam" id="PF01565">
    <property type="entry name" value="FAD_binding_4"/>
    <property type="match status" value="1"/>
</dbReference>
<dbReference type="KEGG" id="pto:PTO1045"/>
<dbReference type="PANTHER" id="PTHR42934:SF2">
    <property type="entry name" value="GLYCOLATE OXIDASE SUBUNIT GLCD"/>
    <property type="match status" value="1"/>
</dbReference>
<reference evidence="7 9" key="1">
    <citation type="journal article" date="2004" name="Proc. Natl. Acad. Sci. U.S.A.">
        <title>Genome sequence of Picrophilus torridus and its implications for life around pH 0.</title>
        <authorList>
            <person name="Futterer O."/>
            <person name="Angelov A."/>
            <person name="Liesegang H."/>
            <person name="Gottschalk G."/>
            <person name="Schleper C."/>
            <person name="Schepers B."/>
            <person name="Dock C."/>
            <person name="Antranikian G."/>
            <person name="Liebl W."/>
        </authorList>
    </citation>
    <scope>NUCLEOTIDE SEQUENCE [LARGE SCALE GENOMIC DNA]</scope>
    <source>
        <strain evidence="9">ATCC 700027 / DSM 9790 / JCM 10055 / NBRC 100828</strain>
        <strain evidence="7">DSM 9790</strain>
    </source>
</reference>
<dbReference type="EMBL" id="AE017261">
    <property type="protein sequence ID" value="AAT43630.1"/>
    <property type="molecule type" value="Genomic_DNA"/>
</dbReference>
<evidence type="ECO:0000256" key="4">
    <source>
        <dbReference type="ARBA" id="ARBA00022827"/>
    </source>
</evidence>
<reference evidence="7" key="2">
    <citation type="submission" date="2004-02" db="EMBL/GenBank/DDBJ databases">
        <authorList>
            <person name="Fuetterer O."/>
            <person name="Angelov A."/>
            <person name="Liesegang H."/>
            <person name="Gottschalk G."/>
            <person name="Schleper C."/>
            <person name="Schepers B."/>
            <person name="Dock C."/>
            <person name="Antranikian G."/>
            <person name="Liebl W."/>
        </authorList>
    </citation>
    <scope>NUCLEOTIDE SEQUENCE</scope>
    <source>
        <strain evidence="7">DSM 9790</strain>
    </source>
</reference>
<dbReference type="GO" id="GO:0003973">
    <property type="term" value="F:(S)-2-hydroxy-acid oxidase activity"/>
    <property type="evidence" value="ECO:0007669"/>
    <property type="project" value="UniProtKB-EC"/>
</dbReference>
<protein>
    <submittedName>
        <fullName evidence="7">(S)-2-hydroxy-acid oxidase chain D</fullName>
        <ecNumber evidence="7">1.1.3.15</ecNumber>
    </submittedName>
    <submittedName>
        <fullName evidence="8">Glycolate oxidase</fullName>
    </submittedName>
</protein>
<dbReference type="AlphaFoldDB" id="Q6L072"/>
<organism evidence="7 9">
    <name type="scientific">Picrophilus torridus (strain ATCC 700027 / DSM 9790 / JCM 10055 / NBRC 100828 / KAW 2/3)</name>
    <dbReference type="NCBI Taxonomy" id="1122961"/>
    <lineage>
        <taxon>Archaea</taxon>
        <taxon>Methanobacteriati</taxon>
        <taxon>Thermoplasmatota</taxon>
        <taxon>Thermoplasmata</taxon>
        <taxon>Thermoplasmatales</taxon>
        <taxon>Picrophilaceae</taxon>
        <taxon>Picrophilus</taxon>
    </lineage>
</organism>
<dbReference type="SUPFAM" id="SSF56176">
    <property type="entry name" value="FAD-binding/transporter-associated domain-like"/>
    <property type="match status" value="1"/>
</dbReference>
<comment type="similarity">
    <text evidence="2">Belongs to the FAD-binding oxidoreductase/transferase type 4 family.</text>
</comment>
<dbReference type="InterPro" id="IPR016166">
    <property type="entry name" value="FAD-bd_PCMH"/>
</dbReference>
<sequence>MDIYNDLSRIIDPRIILNKTEEKIPFKNDASYISGSEPYLIVMPENVNDVSKVLKYCNDNNINVVPRSGGTSLTGSSVVYHDGIVIDMLKMNKIKNLSLEDRYVVAEPGVRLDDLNIYLSKYNFFYPPDPASSLAATVGGTLSTNAGGLRAVRYGTTKEWVLGLEIVLPDGSIIRTGEYTLKRSAGYDLTALFLGSEGTLGIITSAVLKIAPLPEKVSRIMAFFKTIDDVGIAVSRIKKSGITPLISEFLDRTSMEAVKNSVNLNIPENMNYMLILDIDSDLESIDRKSGDAIKIIKEITDKIEVTTDKKRMDEIYRARKGLYSSLLLNRENDRQIVVIGDVVFPASELPGALHEAENLIKKYNLKVPLFGHIGDGNLHANIITDADEKSLEKVHRFQIELADIAIKHNGSVSAEHGIGLEKNDLLYKEYRDRNNLKALELMREIKNTIDKNNIMNRGKIFYET</sequence>
<dbReference type="InterPro" id="IPR006094">
    <property type="entry name" value="Oxid_FAD_bind_N"/>
</dbReference>
<gene>
    <name evidence="7" type="ordered locus">PTO1045</name>
    <name evidence="8" type="ORF">SAMN02745355_1182</name>
</gene>
<keyword evidence="10" id="KW-1185">Reference proteome</keyword>
<dbReference type="RefSeq" id="WP_011177846.1">
    <property type="nucleotide sequence ID" value="NC_005877.1"/>
</dbReference>
<feature type="domain" description="FAD-binding PCMH-type" evidence="6">
    <location>
        <begin position="34"/>
        <end position="213"/>
    </location>
</feature>
<dbReference type="STRING" id="263820.PTO1045"/>
<dbReference type="InterPro" id="IPR016169">
    <property type="entry name" value="FAD-bd_PCMH_sub2"/>
</dbReference>
<dbReference type="FunCoup" id="Q6L072">
    <property type="interactions" value="115"/>
</dbReference>
<name>Q6L072_PICTO</name>
<evidence type="ECO:0000313" key="9">
    <source>
        <dbReference type="Proteomes" id="UP000000438"/>
    </source>
</evidence>
<dbReference type="PROSITE" id="PS51387">
    <property type="entry name" value="FAD_PCMH"/>
    <property type="match status" value="1"/>
</dbReference>
<dbReference type="PANTHER" id="PTHR42934">
    <property type="entry name" value="GLYCOLATE OXIDASE SUBUNIT GLCD"/>
    <property type="match status" value="1"/>
</dbReference>
<accession>Q6L072</accession>
<dbReference type="Proteomes" id="UP000192315">
    <property type="component" value="Unassembled WGS sequence"/>
</dbReference>
<evidence type="ECO:0000256" key="2">
    <source>
        <dbReference type="ARBA" id="ARBA00008000"/>
    </source>
</evidence>
<comment type="cofactor">
    <cofactor evidence="1">
        <name>FAD</name>
        <dbReference type="ChEBI" id="CHEBI:57692"/>
    </cofactor>
</comment>